<protein>
    <submittedName>
        <fullName evidence="2">Uncharacterized protein</fullName>
    </submittedName>
</protein>
<name>A0A814S4W3_9BILA</name>
<dbReference type="EMBL" id="CAJNOC010010484">
    <property type="protein sequence ID" value="CAF1140435.1"/>
    <property type="molecule type" value="Genomic_DNA"/>
</dbReference>
<comment type="caution">
    <text evidence="2">The sequence shown here is derived from an EMBL/GenBank/DDBJ whole genome shotgun (WGS) entry which is preliminary data.</text>
</comment>
<feature type="compositionally biased region" description="Low complexity" evidence="1">
    <location>
        <begin position="268"/>
        <end position="278"/>
    </location>
</feature>
<feature type="non-terminal residue" evidence="2">
    <location>
        <position position="392"/>
    </location>
</feature>
<keyword evidence="3" id="KW-1185">Reference proteome</keyword>
<evidence type="ECO:0000313" key="2">
    <source>
        <dbReference type="EMBL" id="CAF1140435.1"/>
    </source>
</evidence>
<dbReference type="SUPFAM" id="SSF54001">
    <property type="entry name" value="Cysteine proteinases"/>
    <property type="match status" value="1"/>
</dbReference>
<feature type="compositionally biased region" description="Low complexity" evidence="1">
    <location>
        <begin position="229"/>
        <end position="238"/>
    </location>
</feature>
<feature type="region of interest" description="Disordered" evidence="1">
    <location>
        <begin position="228"/>
        <end position="292"/>
    </location>
</feature>
<evidence type="ECO:0000256" key="1">
    <source>
        <dbReference type="SAM" id="MobiDB-lite"/>
    </source>
</evidence>
<organism evidence="2 3">
    <name type="scientific">Brachionus calyciflorus</name>
    <dbReference type="NCBI Taxonomy" id="104777"/>
    <lineage>
        <taxon>Eukaryota</taxon>
        <taxon>Metazoa</taxon>
        <taxon>Spiralia</taxon>
        <taxon>Gnathifera</taxon>
        <taxon>Rotifera</taxon>
        <taxon>Eurotatoria</taxon>
        <taxon>Monogononta</taxon>
        <taxon>Pseudotrocha</taxon>
        <taxon>Ploima</taxon>
        <taxon>Brachionidae</taxon>
        <taxon>Brachionus</taxon>
    </lineage>
</organism>
<dbReference type="InterPro" id="IPR038765">
    <property type="entry name" value="Papain-like_cys_pep_sf"/>
</dbReference>
<reference evidence="2" key="1">
    <citation type="submission" date="2021-02" db="EMBL/GenBank/DDBJ databases">
        <authorList>
            <person name="Nowell W R."/>
        </authorList>
    </citation>
    <scope>NUCLEOTIDE SEQUENCE</scope>
    <source>
        <strain evidence="2">Ploen Becks lab</strain>
    </source>
</reference>
<gene>
    <name evidence="2" type="ORF">OXX778_LOCUS22877</name>
</gene>
<evidence type="ECO:0000313" key="3">
    <source>
        <dbReference type="Proteomes" id="UP000663879"/>
    </source>
</evidence>
<proteinExistence type="predicted"/>
<sequence length="392" mass="43793">MNANSLFKLGEKATCANLDKWLKELSDKTHSITQRLDSLEQCNTVDRNEETKNGGLSHHNSLVFSEQRNNLMFRATIISILDSEKCYKMINSSNIIILNLKPSDNDYIAIKSLLNYMYIKDNFSFKRLGRSDLDSNRIAPIKCMFDDSKVVSMILRRKKILNKVSEYQKVFIKPDVSLAKRIAKGMLKAAENVNQTLSKGVKELAPASKPSTDYTGDSISAAVSENLNVSKSSSTTTDTKPKDVKRQSITSNRSMAFTSGPQAVAVNSKATKSSTTTTDEPNDDKRQTLSSKQSFFQTSIVTNEPAAVKVTPYPKNPNKINGSIQTFSSQPIDLTQDENLLSDVERPICKFGRHSIFKKDLNSLEPKGELNDTIINCYLDLICRSTSYKCAY</sequence>
<dbReference type="Gene3D" id="3.40.395.10">
    <property type="entry name" value="Adenoviral Proteinase, Chain A"/>
    <property type="match status" value="1"/>
</dbReference>
<accession>A0A814S4W3</accession>
<feature type="compositionally biased region" description="Polar residues" evidence="1">
    <location>
        <begin position="247"/>
        <end position="261"/>
    </location>
</feature>
<dbReference type="AlphaFoldDB" id="A0A814S4W3"/>
<dbReference type="Proteomes" id="UP000663879">
    <property type="component" value="Unassembled WGS sequence"/>
</dbReference>